<feature type="domain" description="WGR" evidence="1">
    <location>
        <begin position="1"/>
        <end position="74"/>
    </location>
</feature>
<protein>
    <recommendedName>
        <fullName evidence="1">WGR domain-containing protein</fullName>
    </recommendedName>
</protein>
<geneLocation type="plasmid" evidence="2 3">
    <name>pSS37A-Re-6</name>
</geneLocation>
<sequence>MSAITLHRIDTARNMRRFYALDIEADLFGGVLLMKAWGRIGARGRVIAEHYDDVELARAALQKQAARKRRRGYA</sequence>
<proteinExistence type="predicted"/>
<dbReference type="SMART" id="SM00773">
    <property type="entry name" value="WGR"/>
    <property type="match status" value="1"/>
</dbReference>
<accession>A0ABN6VM33</accession>
<name>A0ABN6VM33_9HYPH</name>
<keyword evidence="3" id="KW-1185">Reference proteome</keyword>
<dbReference type="EMBL" id="AP027148">
    <property type="protein sequence ID" value="BDV36738.1"/>
    <property type="molecule type" value="Genomic_DNA"/>
</dbReference>
<evidence type="ECO:0000259" key="1">
    <source>
        <dbReference type="PROSITE" id="PS51977"/>
    </source>
</evidence>
<evidence type="ECO:0000313" key="3">
    <source>
        <dbReference type="Proteomes" id="UP001317629"/>
    </source>
</evidence>
<dbReference type="PROSITE" id="PS51977">
    <property type="entry name" value="WGR"/>
    <property type="match status" value="1"/>
</dbReference>
<dbReference type="Proteomes" id="UP001317629">
    <property type="component" value="Plasmid pSS37A-Re-6"/>
</dbReference>
<dbReference type="RefSeq" id="WP_281932839.1">
    <property type="nucleotide sequence ID" value="NZ_AP027148.1"/>
</dbReference>
<dbReference type="CDD" id="cd07996">
    <property type="entry name" value="WGR_MMR_like"/>
    <property type="match status" value="1"/>
</dbReference>
<keyword evidence="2" id="KW-0614">Plasmid</keyword>
<dbReference type="Gene3D" id="2.20.140.10">
    <property type="entry name" value="WGR domain"/>
    <property type="match status" value="1"/>
</dbReference>
<dbReference type="Pfam" id="PF05406">
    <property type="entry name" value="WGR"/>
    <property type="match status" value="1"/>
</dbReference>
<dbReference type="InterPro" id="IPR036930">
    <property type="entry name" value="WGR_dom_sf"/>
</dbReference>
<dbReference type="SUPFAM" id="SSF142921">
    <property type="entry name" value="WGR domain-like"/>
    <property type="match status" value="1"/>
</dbReference>
<dbReference type="InterPro" id="IPR008893">
    <property type="entry name" value="WGR_domain"/>
</dbReference>
<evidence type="ECO:0000313" key="2">
    <source>
        <dbReference type="EMBL" id="BDV36738.1"/>
    </source>
</evidence>
<reference evidence="2 3" key="1">
    <citation type="journal article" date="2023" name="Int. J. Syst. Evol. Microbiol.">
        <title>Methylocystis iwaonis sp. nov., a type II methane-oxidizing bacterium from surface soil of a rice paddy field in Japan, and emended description of the genus Methylocystis (ex Whittenbury et al. 1970) Bowman et al. 1993.</title>
        <authorList>
            <person name="Kaise H."/>
            <person name="Sawadogo J.B."/>
            <person name="Alam M.S."/>
            <person name="Ueno C."/>
            <person name="Dianou D."/>
            <person name="Shinjo R."/>
            <person name="Asakawa S."/>
        </authorList>
    </citation>
    <scope>NUCLEOTIDE SEQUENCE [LARGE SCALE GENOMIC DNA]</scope>
    <source>
        <strain evidence="2 3">SS37A-Re</strain>
    </source>
</reference>
<gene>
    <name evidence="2" type="ORF">SS37A_42680</name>
</gene>
<dbReference type="InterPro" id="IPR049809">
    <property type="entry name" value="YehF/YfeS-like_WGR"/>
</dbReference>
<organism evidence="2 3">
    <name type="scientific">Methylocystis iwaonis</name>
    <dbReference type="NCBI Taxonomy" id="2885079"/>
    <lineage>
        <taxon>Bacteria</taxon>
        <taxon>Pseudomonadati</taxon>
        <taxon>Pseudomonadota</taxon>
        <taxon>Alphaproteobacteria</taxon>
        <taxon>Hyphomicrobiales</taxon>
        <taxon>Methylocystaceae</taxon>
        <taxon>Methylocystis</taxon>
    </lineage>
</organism>